<evidence type="ECO:0000313" key="3">
    <source>
        <dbReference type="Proteomes" id="UP000324233"/>
    </source>
</evidence>
<name>A0A5B9WF47_9BACT</name>
<keyword evidence="3" id="KW-1185">Reference proteome</keyword>
<feature type="transmembrane region" description="Helical" evidence="1">
    <location>
        <begin position="31"/>
        <end position="50"/>
    </location>
</feature>
<keyword evidence="1" id="KW-1133">Transmembrane helix</keyword>
<protein>
    <submittedName>
        <fullName evidence="2">Uncharacterized protein</fullName>
    </submittedName>
</protein>
<gene>
    <name evidence="2" type="ORF">OJF2_77050</name>
</gene>
<dbReference type="RefSeq" id="WP_148598450.1">
    <property type="nucleotide sequence ID" value="NZ_CP042997.1"/>
</dbReference>
<dbReference type="AlphaFoldDB" id="A0A5B9WF47"/>
<accession>A0A5B9WF47</accession>
<organism evidence="2 3">
    <name type="scientific">Aquisphaera giovannonii</name>
    <dbReference type="NCBI Taxonomy" id="406548"/>
    <lineage>
        <taxon>Bacteria</taxon>
        <taxon>Pseudomonadati</taxon>
        <taxon>Planctomycetota</taxon>
        <taxon>Planctomycetia</taxon>
        <taxon>Isosphaerales</taxon>
        <taxon>Isosphaeraceae</taxon>
        <taxon>Aquisphaera</taxon>
    </lineage>
</organism>
<dbReference type="EMBL" id="CP042997">
    <property type="protein sequence ID" value="QEH39093.1"/>
    <property type="molecule type" value="Genomic_DNA"/>
</dbReference>
<sequence length="151" mass="16016">MTMTVRNLLILVAILAASLGASRIAAGLGLLVLWVLTLAWIRGASILARVRGADRRVPLVPLVVYLDSLVVASVLTLPGLLAMVIAIVFMTIGDDLASNPSGSPRRSEPLGWAIFAVLCAILYLPVPFVARGMWAPGWSRPPGRRGGPKAR</sequence>
<evidence type="ECO:0000313" key="2">
    <source>
        <dbReference type="EMBL" id="QEH39093.1"/>
    </source>
</evidence>
<evidence type="ECO:0000256" key="1">
    <source>
        <dbReference type="SAM" id="Phobius"/>
    </source>
</evidence>
<reference evidence="2 3" key="1">
    <citation type="submission" date="2019-08" db="EMBL/GenBank/DDBJ databases">
        <title>Deep-cultivation of Planctomycetes and their phenomic and genomic characterization uncovers novel biology.</title>
        <authorList>
            <person name="Wiegand S."/>
            <person name="Jogler M."/>
            <person name="Boedeker C."/>
            <person name="Pinto D."/>
            <person name="Vollmers J."/>
            <person name="Rivas-Marin E."/>
            <person name="Kohn T."/>
            <person name="Peeters S.H."/>
            <person name="Heuer A."/>
            <person name="Rast P."/>
            <person name="Oberbeckmann S."/>
            <person name="Bunk B."/>
            <person name="Jeske O."/>
            <person name="Meyerdierks A."/>
            <person name="Storesund J.E."/>
            <person name="Kallscheuer N."/>
            <person name="Luecker S."/>
            <person name="Lage O.M."/>
            <person name="Pohl T."/>
            <person name="Merkel B.J."/>
            <person name="Hornburger P."/>
            <person name="Mueller R.-W."/>
            <person name="Bruemmer F."/>
            <person name="Labrenz M."/>
            <person name="Spormann A.M."/>
            <person name="Op den Camp H."/>
            <person name="Overmann J."/>
            <person name="Amann R."/>
            <person name="Jetten M.S.M."/>
            <person name="Mascher T."/>
            <person name="Medema M.H."/>
            <person name="Devos D.P."/>
            <person name="Kaster A.-K."/>
            <person name="Ovreas L."/>
            <person name="Rohde M."/>
            <person name="Galperin M.Y."/>
            <person name="Jogler C."/>
        </authorList>
    </citation>
    <scope>NUCLEOTIDE SEQUENCE [LARGE SCALE GENOMIC DNA]</scope>
    <source>
        <strain evidence="2 3">OJF2</strain>
    </source>
</reference>
<dbReference type="Proteomes" id="UP000324233">
    <property type="component" value="Chromosome"/>
</dbReference>
<feature type="transmembrane region" description="Helical" evidence="1">
    <location>
        <begin position="110"/>
        <end position="130"/>
    </location>
</feature>
<dbReference type="KEGG" id="agv:OJF2_77050"/>
<keyword evidence="1" id="KW-0812">Transmembrane</keyword>
<keyword evidence="1" id="KW-0472">Membrane</keyword>
<proteinExistence type="predicted"/>
<feature type="transmembrane region" description="Helical" evidence="1">
    <location>
        <begin position="62"/>
        <end position="90"/>
    </location>
</feature>